<dbReference type="GO" id="GO:0008677">
    <property type="term" value="F:2-dehydropantoate 2-reductase activity"/>
    <property type="evidence" value="ECO:0007669"/>
    <property type="project" value="UniProtKB-EC"/>
</dbReference>
<sequence>MRIAIMGTGGMGGFLGTKLAAAGHEVTFIARGQHLETIKSDGLRLLSREGDLHIHPARAFADTSHVGTVDLILFCVKLYDTEQAAQACLPMMADDTFILTLQNGVESIDLISAVVGPNRTVGGAIYVSASISAPGVIQHSGGTNTIRFAEPDNQPSQRTEVLECIFDEAGLIGLREENLQKMLWSKFVLLCGNAGVGSLTDSSAVAICLDPDNREMLEAAMWEVYHIAAAMGVALPEKTVEDALNLFSSGSNPEELIASQCLDLRKGRKLELNWTQGTIHRLGKKYGVPTPINSTAYAALKRFADGRPNRL</sequence>
<comment type="similarity">
    <text evidence="1">Belongs to the ketopantoate reductase family.</text>
</comment>
<proteinExistence type="inferred from homology"/>
<dbReference type="InterPro" id="IPR036291">
    <property type="entry name" value="NAD(P)-bd_dom_sf"/>
</dbReference>
<dbReference type="GO" id="GO:0015940">
    <property type="term" value="P:pantothenate biosynthetic process"/>
    <property type="evidence" value="ECO:0007669"/>
    <property type="project" value="InterPro"/>
</dbReference>
<dbReference type="AlphaFoldDB" id="A0A3B0S7N6"/>
<dbReference type="InterPro" id="IPR051402">
    <property type="entry name" value="KPR-Related"/>
</dbReference>
<keyword evidence="3 6" id="KW-0560">Oxidoreductase</keyword>
<evidence type="ECO:0000256" key="1">
    <source>
        <dbReference type="ARBA" id="ARBA00007870"/>
    </source>
</evidence>
<evidence type="ECO:0000259" key="5">
    <source>
        <dbReference type="Pfam" id="PF08546"/>
    </source>
</evidence>
<dbReference type="InterPro" id="IPR013328">
    <property type="entry name" value="6PGD_dom2"/>
</dbReference>
<organism evidence="6">
    <name type="scientific">hydrothermal vent metagenome</name>
    <dbReference type="NCBI Taxonomy" id="652676"/>
    <lineage>
        <taxon>unclassified sequences</taxon>
        <taxon>metagenomes</taxon>
        <taxon>ecological metagenomes</taxon>
    </lineage>
</organism>
<name>A0A3B0S7N6_9ZZZZ</name>
<dbReference type="InterPro" id="IPR003710">
    <property type="entry name" value="ApbA"/>
</dbReference>
<evidence type="ECO:0000256" key="2">
    <source>
        <dbReference type="ARBA" id="ARBA00022857"/>
    </source>
</evidence>
<dbReference type="Pfam" id="PF02558">
    <property type="entry name" value="ApbA"/>
    <property type="match status" value="1"/>
</dbReference>
<reference evidence="6" key="1">
    <citation type="submission" date="2018-06" db="EMBL/GenBank/DDBJ databases">
        <authorList>
            <person name="Zhirakovskaya E."/>
        </authorList>
    </citation>
    <scope>NUCLEOTIDE SEQUENCE</scope>
</reference>
<dbReference type="GO" id="GO:0005737">
    <property type="term" value="C:cytoplasm"/>
    <property type="evidence" value="ECO:0007669"/>
    <property type="project" value="TreeGrafter"/>
</dbReference>
<feature type="domain" description="Ketopantoate reductase C-terminal" evidence="5">
    <location>
        <begin position="178"/>
        <end position="302"/>
    </location>
</feature>
<dbReference type="FunFam" id="3.40.50.720:FF:000307">
    <property type="entry name" value="2-dehydropantoate 2-reductase"/>
    <property type="match status" value="1"/>
</dbReference>
<evidence type="ECO:0000259" key="4">
    <source>
        <dbReference type="Pfam" id="PF02558"/>
    </source>
</evidence>
<feature type="domain" description="Ketopantoate reductase N-terminal" evidence="4">
    <location>
        <begin position="3"/>
        <end position="150"/>
    </location>
</feature>
<dbReference type="PANTHER" id="PTHR21708">
    <property type="entry name" value="PROBABLE 2-DEHYDROPANTOATE 2-REDUCTASE"/>
    <property type="match status" value="1"/>
</dbReference>
<keyword evidence="2" id="KW-0521">NADP</keyword>
<evidence type="ECO:0000256" key="3">
    <source>
        <dbReference type="ARBA" id="ARBA00023002"/>
    </source>
</evidence>
<protein>
    <submittedName>
        <fullName evidence="6">2-dehydropantoate 2-reductase</fullName>
        <ecNumber evidence="6">1.1.1.169</ecNumber>
    </submittedName>
</protein>
<dbReference type="Gene3D" id="3.40.50.720">
    <property type="entry name" value="NAD(P)-binding Rossmann-like Domain"/>
    <property type="match status" value="1"/>
</dbReference>
<gene>
    <name evidence="6" type="ORF">MNBD_ALPHA02-2414</name>
</gene>
<dbReference type="Gene3D" id="1.10.1040.10">
    <property type="entry name" value="N-(1-d-carboxylethyl)-l-norvaline Dehydrogenase, domain 2"/>
    <property type="match status" value="1"/>
</dbReference>
<dbReference type="InterPro" id="IPR008927">
    <property type="entry name" value="6-PGluconate_DH-like_C_sf"/>
</dbReference>
<dbReference type="Pfam" id="PF08546">
    <property type="entry name" value="ApbA_C"/>
    <property type="match status" value="1"/>
</dbReference>
<dbReference type="PANTHER" id="PTHR21708:SF26">
    <property type="entry name" value="2-DEHYDROPANTOATE 2-REDUCTASE"/>
    <property type="match status" value="1"/>
</dbReference>
<dbReference type="InterPro" id="IPR013332">
    <property type="entry name" value="KPR_N"/>
</dbReference>
<dbReference type="EC" id="1.1.1.169" evidence="6"/>
<evidence type="ECO:0000313" key="6">
    <source>
        <dbReference type="EMBL" id="VAV96428.1"/>
    </source>
</evidence>
<dbReference type="EMBL" id="UOED01000107">
    <property type="protein sequence ID" value="VAV96428.1"/>
    <property type="molecule type" value="Genomic_DNA"/>
</dbReference>
<dbReference type="NCBIfam" id="TIGR00745">
    <property type="entry name" value="apbA_panE"/>
    <property type="match status" value="1"/>
</dbReference>
<accession>A0A3B0S7N6</accession>
<dbReference type="InterPro" id="IPR013752">
    <property type="entry name" value="KPA_reductase"/>
</dbReference>
<dbReference type="SUPFAM" id="SSF51735">
    <property type="entry name" value="NAD(P)-binding Rossmann-fold domains"/>
    <property type="match status" value="1"/>
</dbReference>
<dbReference type="SUPFAM" id="SSF48179">
    <property type="entry name" value="6-phosphogluconate dehydrogenase C-terminal domain-like"/>
    <property type="match status" value="1"/>
</dbReference>